<evidence type="ECO:0000313" key="1">
    <source>
        <dbReference type="EMBL" id="JAS84544.1"/>
    </source>
</evidence>
<feature type="non-terminal residue" evidence="1">
    <location>
        <position position="1"/>
    </location>
</feature>
<gene>
    <name evidence="1" type="ORF">g.57236</name>
</gene>
<dbReference type="EMBL" id="GECU01023162">
    <property type="protein sequence ID" value="JAS84544.1"/>
    <property type="molecule type" value="Transcribed_RNA"/>
</dbReference>
<proteinExistence type="predicted"/>
<name>A0A1B6IC70_9HEMI</name>
<feature type="non-terminal residue" evidence="1">
    <location>
        <position position="163"/>
    </location>
</feature>
<dbReference type="AlphaFoldDB" id="A0A1B6IC70"/>
<accession>A0A1B6IC70</accession>
<reference evidence="1" key="1">
    <citation type="submission" date="2015-11" db="EMBL/GenBank/DDBJ databases">
        <title>De novo transcriptome assembly of four potential Pierce s Disease insect vectors from Arizona vineyards.</title>
        <authorList>
            <person name="Tassone E.E."/>
        </authorList>
    </citation>
    <scope>NUCLEOTIDE SEQUENCE</scope>
</reference>
<sequence length="163" mass="17228">ASTKTPFLEQRLLLGELFEMSAVMRCVVLDEENLAAMEDAIYGQLEATFSSAIGSRKSFSFLAELFAQCSPATKLKVLGLLIANSGSIADAEGLLAFLRPEMPGIPDIPAPDLDRIWGCSAGYALAICLLERPALVRPVAASFAGSKAGAGGLFAEFLERLAS</sequence>
<protein>
    <submittedName>
        <fullName evidence="1">Uncharacterized protein</fullName>
    </submittedName>
</protein>
<organism evidence="1">
    <name type="scientific">Homalodisca liturata</name>
    <dbReference type="NCBI Taxonomy" id="320908"/>
    <lineage>
        <taxon>Eukaryota</taxon>
        <taxon>Metazoa</taxon>
        <taxon>Ecdysozoa</taxon>
        <taxon>Arthropoda</taxon>
        <taxon>Hexapoda</taxon>
        <taxon>Insecta</taxon>
        <taxon>Pterygota</taxon>
        <taxon>Neoptera</taxon>
        <taxon>Paraneoptera</taxon>
        <taxon>Hemiptera</taxon>
        <taxon>Auchenorrhyncha</taxon>
        <taxon>Membracoidea</taxon>
        <taxon>Cicadellidae</taxon>
        <taxon>Cicadellinae</taxon>
        <taxon>Proconiini</taxon>
        <taxon>Homalodisca</taxon>
    </lineage>
</organism>